<feature type="domain" description="RING-type" evidence="5">
    <location>
        <begin position="301"/>
        <end position="338"/>
    </location>
</feature>
<dbReference type="Pfam" id="PF13920">
    <property type="entry name" value="zf-C3HC4_3"/>
    <property type="match status" value="1"/>
</dbReference>
<evidence type="ECO:0000313" key="6">
    <source>
        <dbReference type="EMBL" id="KAF6034651.1"/>
    </source>
</evidence>
<dbReference type="EMBL" id="VXIV02001028">
    <property type="protein sequence ID" value="KAF6034651.1"/>
    <property type="molecule type" value="Genomic_DNA"/>
</dbReference>
<proteinExistence type="predicted"/>
<evidence type="ECO:0000259" key="5">
    <source>
        <dbReference type="PROSITE" id="PS50089"/>
    </source>
</evidence>
<evidence type="ECO:0000256" key="3">
    <source>
        <dbReference type="PROSITE-ProRule" id="PRU00175"/>
    </source>
</evidence>
<keyword evidence="1 3" id="KW-0479">Metal-binding</keyword>
<dbReference type="AlphaFoldDB" id="A0A7J7K9X6"/>
<dbReference type="InterPro" id="IPR013083">
    <property type="entry name" value="Znf_RING/FYVE/PHD"/>
</dbReference>
<comment type="caution">
    <text evidence="6">The sequence shown here is derived from an EMBL/GenBank/DDBJ whole genome shotgun (WGS) entry which is preliminary data.</text>
</comment>
<dbReference type="InterPro" id="IPR001841">
    <property type="entry name" value="Znf_RING"/>
</dbReference>
<protein>
    <recommendedName>
        <fullName evidence="5">RING-type domain-containing protein</fullName>
    </recommendedName>
</protein>
<name>A0A7J7K9X6_BUGNE</name>
<evidence type="ECO:0000313" key="7">
    <source>
        <dbReference type="Proteomes" id="UP000593567"/>
    </source>
</evidence>
<accession>A0A7J7K9X6</accession>
<evidence type="ECO:0000256" key="4">
    <source>
        <dbReference type="SAM" id="MobiDB-lite"/>
    </source>
</evidence>
<dbReference type="OrthoDB" id="10251804at2759"/>
<dbReference type="PROSITE" id="PS50089">
    <property type="entry name" value="ZF_RING_2"/>
    <property type="match status" value="1"/>
</dbReference>
<feature type="region of interest" description="Disordered" evidence="4">
    <location>
        <begin position="1"/>
        <end position="30"/>
    </location>
</feature>
<keyword evidence="2" id="KW-0862">Zinc</keyword>
<feature type="compositionally biased region" description="Polar residues" evidence="4">
    <location>
        <begin position="1"/>
        <end position="21"/>
    </location>
</feature>
<gene>
    <name evidence="6" type="ORF">EB796_007035</name>
</gene>
<dbReference type="GO" id="GO:0008270">
    <property type="term" value="F:zinc ion binding"/>
    <property type="evidence" value="ECO:0007669"/>
    <property type="project" value="UniProtKB-KW"/>
</dbReference>
<evidence type="ECO:0000256" key="1">
    <source>
        <dbReference type="ARBA" id="ARBA00022771"/>
    </source>
</evidence>
<keyword evidence="1 3" id="KW-0863">Zinc-finger</keyword>
<evidence type="ECO:0000256" key="2">
    <source>
        <dbReference type="ARBA" id="ARBA00022833"/>
    </source>
</evidence>
<organism evidence="6 7">
    <name type="scientific">Bugula neritina</name>
    <name type="common">Brown bryozoan</name>
    <name type="synonym">Sertularia neritina</name>
    <dbReference type="NCBI Taxonomy" id="10212"/>
    <lineage>
        <taxon>Eukaryota</taxon>
        <taxon>Metazoa</taxon>
        <taxon>Spiralia</taxon>
        <taxon>Lophotrochozoa</taxon>
        <taxon>Bryozoa</taxon>
        <taxon>Gymnolaemata</taxon>
        <taxon>Cheilostomatida</taxon>
        <taxon>Flustrina</taxon>
        <taxon>Buguloidea</taxon>
        <taxon>Bugulidae</taxon>
        <taxon>Bugula</taxon>
    </lineage>
</organism>
<dbReference type="Gene3D" id="3.30.40.10">
    <property type="entry name" value="Zinc/RING finger domain, C3HC4 (zinc finger)"/>
    <property type="match status" value="1"/>
</dbReference>
<reference evidence="6" key="1">
    <citation type="submission" date="2020-06" db="EMBL/GenBank/DDBJ databases">
        <title>Draft genome of Bugula neritina, a colonial animal packing powerful symbionts and potential medicines.</title>
        <authorList>
            <person name="Rayko M."/>
        </authorList>
    </citation>
    <scope>NUCLEOTIDE SEQUENCE [LARGE SCALE GENOMIC DNA]</scope>
    <source>
        <strain evidence="6">Kwan_BN1</strain>
    </source>
</reference>
<keyword evidence="7" id="KW-1185">Reference proteome</keyword>
<sequence>MPNRSYHSSTHQKLHPTNTMDSESEEAEDMRVEANRFHTLRRLKTGQGGDYFAEESCHMFAAKGLHVNRDKELACAFCNFTISNLDSKVPNEKDLFSDHFEWQKMNGESCSFLTGRGDEINQRNVADMTNDFNWSNHLVTAKSRENNSSSQEPVVTRNTPEVIEKLLECWDYPIIERALQAGLKPAEVRKYLFRQIKTVLLVLQSLTCITESYLYYRVLLVLQSLTCITESYLYYRVLLVLQGGKPIAKHVSEILTAVLSKHSEVENPASVEAARRQEEVARRQKEADFRACREIKECLLCKICKHAVVEMAYLPCTHMVACMECKNLLDGISCPICRVEINGWFPVKFSLSRID</sequence>
<dbReference type="Proteomes" id="UP000593567">
    <property type="component" value="Unassembled WGS sequence"/>
</dbReference>
<dbReference type="SUPFAM" id="SSF57850">
    <property type="entry name" value="RING/U-box"/>
    <property type="match status" value="1"/>
</dbReference>